<dbReference type="EMBL" id="WNWM01000002">
    <property type="protein sequence ID" value="MUI15353.1"/>
    <property type="molecule type" value="Genomic_DNA"/>
</dbReference>
<dbReference type="Proteomes" id="UP000431684">
    <property type="component" value="Unassembled WGS sequence"/>
</dbReference>
<organism evidence="2 3">
    <name type="scientific">Pseudoduganella dura</name>
    <dbReference type="NCBI Taxonomy" id="321982"/>
    <lineage>
        <taxon>Bacteria</taxon>
        <taxon>Pseudomonadati</taxon>
        <taxon>Pseudomonadota</taxon>
        <taxon>Betaproteobacteria</taxon>
        <taxon>Burkholderiales</taxon>
        <taxon>Oxalobacteraceae</taxon>
        <taxon>Telluria group</taxon>
        <taxon>Pseudoduganella</taxon>
    </lineage>
</organism>
<gene>
    <name evidence="2" type="ORF">GJV26_23260</name>
</gene>
<dbReference type="PROSITE" id="PS50931">
    <property type="entry name" value="HTH_LYSR"/>
    <property type="match status" value="1"/>
</dbReference>
<sequence length="48" mass="5444">MQKTQEYRGRASIEELDAFIAVIETGSFTEAARALERDATIISRRVSR</sequence>
<dbReference type="InterPro" id="IPR000847">
    <property type="entry name" value="LysR_HTH_N"/>
</dbReference>
<reference evidence="2 3" key="1">
    <citation type="submission" date="2019-11" db="EMBL/GenBank/DDBJ databases">
        <title>Draft Genome Sequences of Six Type Strains of the Genus Massilia.</title>
        <authorList>
            <person name="Miess H."/>
            <person name="Frediansyah A."/>
            <person name="Goeker M."/>
            <person name="Gross H."/>
        </authorList>
    </citation>
    <scope>NUCLEOTIDE SEQUENCE [LARGE SCALE GENOMIC DNA]</scope>
    <source>
        <strain evidence="2 3">DSM 17513</strain>
    </source>
</reference>
<evidence type="ECO:0000313" key="2">
    <source>
        <dbReference type="EMBL" id="MUI15353.1"/>
    </source>
</evidence>
<dbReference type="RefSeq" id="WP_155711053.1">
    <property type="nucleotide sequence ID" value="NZ_BMWU01000004.1"/>
</dbReference>
<name>A0A6I3XLN7_9BURK</name>
<dbReference type="GO" id="GO:0003700">
    <property type="term" value="F:DNA-binding transcription factor activity"/>
    <property type="evidence" value="ECO:0007669"/>
    <property type="project" value="InterPro"/>
</dbReference>
<evidence type="ECO:0000259" key="1">
    <source>
        <dbReference type="PROSITE" id="PS50931"/>
    </source>
</evidence>
<keyword evidence="3" id="KW-1185">Reference proteome</keyword>
<dbReference type="Pfam" id="PF00126">
    <property type="entry name" value="HTH_1"/>
    <property type="match status" value="1"/>
</dbReference>
<dbReference type="SUPFAM" id="SSF46785">
    <property type="entry name" value="Winged helix' DNA-binding domain"/>
    <property type="match status" value="1"/>
</dbReference>
<proteinExistence type="predicted"/>
<dbReference type="InterPro" id="IPR036390">
    <property type="entry name" value="WH_DNA-bd_sf"/>
</dbReference>
<dbReference type="Gene3D" id="1.10.10.10">
    <property type="entry name" value="Winged helix-like DNA-binding domain superfamily/Winged helix DNA-binding domain"/>
    <property type="match status" value="1"/>
</dbReference>
<comment type="caution">
    <text evidence="2">The sequence shown here is derived from an EMBL/GenBank/DDBJ whole genome shotgun (WGS) entry which is preliminary data.</text>
</comment>
<feature type="domain" description="HTH lysR-type" evidence="1">
    <location>
        <begin position="16"/>
        <end position="48"/>
    </location>
</feature>
<dbReference type="OrthoDB" id="9803735at2"/>
<dbReference type="InterPro" id="IPR036388">
    <property type="entry name" value="WH-like_DNA-bd_sf"/>
</dbReference>
<dbReference type="AlphaFoldDB" id="A0A6I3XLN7"/>
<evidence type="ECO:0000313" key="3">
    <source>
        <dbReference type="Proteomes" id="UP000431684"/>
    </source>
</evidence>
<protein>
    <submittedName>
        <fullName evidence="2">LysR family transcriptional regulator</fullName>
    </submittedName>
</protein>
<accession>A0A6I3XLN7</accession>